<evidence type="ECO:0000313" key="7">
    <source>
        <dbReference type="EMBL" id="GGX53206.1"/>
    </source>
</evidence>
<comment type="subcellular location">
    <subcellularLocation>
        <location evidence="4">Cytoplasm</location>
    </subcellularLocation>
</comment>
<organism evidence="7 8">
    <name type="scientific">Saccharospirillum salsuginis</name>
    <dbReference type="NCBI Taxonomy" id="418750"/>
    <lineage>
        <taxon>Bacteria</taxon>
        <taxon>Pseudomonadati</taxon>
        <taxon>Pseudomonadota</taxon>
        <taxon>Gammaproteobacteria</taxon>
        <taxon>Oceanospirillales</taxon>
        <taxon>Saccharospirillaceae</taxon>
        <taxon>Saccharospirillum</taxon>
    </lineage>
</organism>
<comment type="similarity">
    <text evidence="4">Belongs to the R-transferase family. Bpt subfamily.</text>
</comment>
<dbReference type="EMBL" id="BMXR01000004">
    <property type="protein sequence ID" value="GGX53206.1"/>
    <property type="molecule type" value="Genomic_DNA"/>
</dbReference>
<dbReference type="Pfam" id="PF04376">
    <property type="entry name" value="ATE_N"/>
    <property type="match status" value="1"/>
</dbReference>
<evidence type="ECO:0000313" key="8">
    <source>
        <dbReference type="Proteomes" id="UP000626148"/>
    </source>
</evidence>
<dbReference type="InterPro" id="IPR030700">
    <property type="entry name" value="N-end_Aminoacyl_Trfase"/>
</dbReference>
<reference evidence="7" key="1">
    <citation type="journal article" date="2014" name="Int. J. Syst. Evol. Microbiol.">
        <title>Complete genome sequence of Corynebacterium casei LMG S-19264T (=DSM 44701T), isolated from a smear-ripened cheese.</title>
        <authorList>
            <consortium name="US DOE Joint Genome Institute (JGI-PGF)"/>
            <person name="Walter F."/>
            <person name="Albersmeier A."/>
            <person name="Kalinowski J."/>
            <person name="Ruckert C."/>
        </authorList>
    </citation>
    <scope>NUCLEOTIDE SEQUENCE</scope>
    <source>
        <strain evidence="7">KCTC 22169</strain>
    </source>
</reference>
<evidence type="ECO:0000256" key="2">
    <source>
        <dbReference type="ARBA" id="ARBA00022679"/>
    </source>
</evidence>
<dbReference type="GO" id="GO:0005737">
    <property type="term" value="C:cytoplasm"/>
    <property type="evidence" value="ECO:0007669"/>
    <property type="project" value="UniProtKB-SubCell"/>
</dbReference>
<dbReference type="SUPFAM" id="SSF55729">
    <property type="entry name" value="Acyl-CoA N-acyltransferases (Nat)"/>
    <property type="match status" value="1"/>
</dbReference>
<proteinExistence type="inferred from homology"/>
<comment type="caution">
    <text evidence="7">The sequence shown here is derived from an EMBL/GenBank/DDBJ whole genome shotgun (WGS) entry which is preliminary data.</text>
</comment>
<dbReference type="PANTHER" id="PTHR21367">
    <property type="entry name" value="ARGININE-TRNA-PROTEIN TRANSFERASE 1"/>
    <property type="match status" value="1"/>
</dbReference>
<dbReference type="InterPro" id="IPR017138">
    <property type="entry name" value="Asp_Glu_LeuTrfase"/>
</dbReference>
<feature type="domain" description="N-end rule aminoacyl transferase C-terminal" evidence="6">
    <location>
        <begin position="110"/>
        <end position="231"/>
    </location>
</feature>
<dbReference type="InterPro" id="IPR007472">
    <property type="entry name" value="N-end_Aminoacyl_Trfase_C"/>
</dbReference>
<dbReference type="PANTHER" id="PTHR21367:SF1">
    <property type="entry name" value="ARGINYL-TRNA--PROTEIN TRANSFERASE 1"/>
    <property type="match status" value="1"/>
</dbReference>
<dbReference type="HAMAP" id="MF_00689">
    <property type="entry name" value="Bpt"/>
    <property type="match status" value="1"/>
</dbReference>
<evidence type="ECO:0000259" key="6">
    <source>
        <dbReference type="Pfam" id="PF04377"/>
    </source>
</evidence>
<dbReference type="GO" id="GO:0008914">
    <property type="term" value="F:leucyl-tRNA--protein transferase activity"/>
    <property type="evidence" value="ECO:0007669"/>
    <property type="project" value="UniProtKB-UniRule"/>
</dbReference>
<dbReference type="GO" id="GO:0071596">
    <property type="term" value="P:ubiquitin-dependent protein catabolic process via the N-end rule pathway"/>
    <property type="evidence" value="ECO:0007669"/>
    <property type="project" value="InterPro"/>
</dbReference>
<dbReference type="GO" id="GO:0004057">
    <property type="term" value="F:arginyl-tRNA--protein transferase activity"/>
    <property type="evidence" value="ECO:0007669"/>
    <property type="project" value="InterPro"/>
</dbReference>
<dbReference type="Proteomes" id="UP000626148">
    <property type="component" value="Unassembled WGS sequence"/>
</dbReference>
<keyword evidence="3 4" id="KW-0012">Acyltransferase</keyword>
<comment type="function">
    <text evidence="4">Functions in the N-end rule pathway of protein degradation where it conjugates Leu from its aminoacyl-tRNA to the N-termini of proteins containing an N-terminal aspartate or glutamate.</text>
</comment>
<dbReference type="AlphaFoldDB" id="A0A918K8U8"/>
<dbReference type="InterPro" id="IPR007471">
    <property type="entry name" value="N-end_Aminoacyl_Trfase_N"/>
</dbReference>
<feature type="domain" description="N-end aminoacyl transferase N-terminal" evidence="5">
    <location>
        <begin position="20"/>
        <end position="90"/>
    </location>
</feature>
<dbReference type="Pfam" id="PF04377">
    <property type="entry name" value="ATE_C"/>
    <property type="match status" value="1"/>
</dbReference>
<dbReference type="RefSeq" id="WP_189608472.1">
    <property type="nucleotide sequence ID" value="NZ_BMXR01000004.1"/>
</dbReference>
<keyword evidence="8" id="KW-1185">Reference proteome</keyword>
<protein>
    <recommendedName>
        <fullName evidence="4">Aspartate/glutamate leucyltransferase</fullName>
        <ecNumber evidence="4">2.3.2.29</ecNumber>
    </recommendedName>
</protein>
<comment type="catalytic activity">
    <reaction evidence="4">
        <text>N-terminal L-glutamyl-[protein] + L-leucyl-tRNA(Leu) = N-terminal L-leucyl-L-glutamyl-[protein] + tRNA(Leu) + H(+)</text>
        <dbReference type="Rhea" id="RHEA:50412"/>
        <dbReference type="Rhea" id="RHEA-COMP:9613"/>
        <dbReference type="Rhea" id="RHEA-COMP:9622"/>
        <dbReference type="Rhea" id="RHEA-COMP:12664"/>
        <dbReference type="Rhea" id="RHEA-COMP:12668"/>
        <dbReference type="ChEBI" id="CHEBI:15378"/>
        <dbReference type="ChEBI" id="CHEBI:64721"/>
        <dbReference type="ChEBI" id="CHEBI:78442"/>
        <dbReference type="ChEBI" id="CHEBI:78494"/>
        <dbReference type="ChEBI" id="CHEBI:133041"/>
        <dbReference type="EC" id="2.3.2.29"/>
    </reaction>
</comment>
<dbReference type="NCBIfam" id="NF002342">
    <property type="entry name" value="PRK01305.1-3"/>
    <property type="match status" value="1"/>
</dbReference>
<keyword evidence="2 4" id="KW-0808">Transferase</keyword>
<sequence>MKSETDNQEETVKLYRTGEHNCSYLSNQQARTLFLDPELTFSLELYEQLTHMGFRRSGLHLYRPDCEQCGACLPSRVRINEFHWKRRFRRILKKNRDIHMHRRPCRFEAEHYALYHHYISERHRDGDMYPPSEESYRDFLVSRPDLGFILEFRQGEELVAVAFTDRLSTGLSATYTFFDPDQAERSLGTFAILSQIELCQTLGLPYLYLGYWVPGSPQMTYKSDFRPMDILVNRRWRALEDHMIDHLAIG</sequence>
<evidence type="ECO:0000259" key="5">
    <source>
        <dbReference type="Pfam" id="PF04376"/>
    </source>
</evidence>
<dbReference type="NCBIfam" id="NF002346">
    <property type="entry name" value="PRK01305.2-3"/>
    <property type="match status" value="1"/>
</dbReference>
<evidence type="ECO:0000256" key="1">
    <source>
        <dbReference type="ARBA" id="ARBA00022490"/>
    </source>
</evidence>
<keyword evidence="1 4" id="KW-0963">Cytoplasm</keyword>
<evidence type="ECO:0000256" key="3">
    <source>
        <dbReference type="ARBA" id="ARBA00023315"/>
    </source>
</evidence>
<accession>A0A918K8U8</accession>
<dbReference type="PIRSF" id="PIRSF037208">
    <property type="entry name" value="ATE_pro_prd"/>
    <property type="match status" value="1"/>
</dbReference>
<comment type="catalytic activity">
    <reaction evidence="4">
        <text>N-terminal L-aspartyl-[protein] + L-leucyl-tRNA(Leu) = N-terminal L-leucyl-L-aspartyl-[protein] + tRNA(Leu) + H(+)</text>
        <dbReference type="Rhea" id="RHEA:50420"/>
        <dbReference type="Rhea" id="RHEA-COMP:9613"/>
        <dbReference type="Rhea" id="RHEA-COMP:9622"/>
        <dbReference type="Rhea" id="RHEA-COMP:12669"/>
        <dbReference type="Rhea" id="RHEA-COMP:12674"/>
        <dbReference type="ChEBI" id="CHEBI:15378"/>
        <dbReference type="ChEBI" id="CHEBI:64720"/>
        <dbReference type="ChEBI" id="CHEBI:78442"/>
        <dbReference type="ChEBI" id="CHEBI:78494"/>
        <dbReference type="ChEBI" id="CHEBI:133042"/>
        <dbReference type="EC" id="2.3.2.29"/>
    </reaction>
</comment>
<gene>
    <name evidence="7" type="primary">ate</name>
    <name evidence="4" type="synonym">bpt</name>
    <name evidence="7" type="ORF">GCM10007392_20880</name>
</gene>
<dbReference type="InterPro" id="IPR016181">
    <property type="entry name" value="Acyl_CoA_acyltransferase"/>
</dbReference>
<name>A0A918K8U8_9GAMM</name>
<evidence type="ECO:0000256" key="4">
    <source>
        <dbReference type="HAMAP-Rule" id="MF_00689"/>
    </source>
</evidence>
<dbReference type="EC" id="2.3.2.29" evidence="4"/>
<dbReference type="NCBIfam" id="NF002341">
    <property type="entry name" value="PRK01305.1-1"/>
    <property type="match status" value="1"/>
</dbReference>
<reference evidence="7" key="2">
    <citation type="submission" date="2020-09" db="EMBL/GenBank/DDBJ databases">
        <authorList>
            <person name="Sun Q."/>
            <person name="Kim S."/>
        </authorList>
    </citation>
    <scope>NUCLEOTIDE SEQUENCE</scope>
    <source>
        <strain evidence="7">KCTC 22169</strain>
    </source>
</reference>